<dbReference type="GO" id="GO:0005524">
    <property type="term" value="F:ATP binding"/>
    <property type="evidence" value="ECO:0007669"/>
    <property type="project" value="UniProtKB-KW"/>
</dbReference>
<keyword evidence="6" id="KW-0764">Sulfate transport</keyword>
<keyword evidence="10" id="KW-1185">Reference proteome</keyword>
<dbReference type="InterPro" id="IPR027417">
    <property type="entry name" value="P-loop_NTPase"/>
</dbReference>
<dbReference type="SUPFAM" id="SSF50331">
    <property type="entry name" value="MOP-like"/>
    <property type="match status" value="1"/>
</dbReference>
<reference evidence="9 10" key="1">
    <citation type="submission" date="2014-03" db="EMBL/GenBank/DDBJ databases">
        <title>The genomes of two eusocial bee gut symbionts.</title>
        <authorList>
            <person name="Kwong W.K."/>
            <person name="Engel P."/>
            <person name="Koch H."/>
            <person name="Moran N.A."/>
        </authorList>
    </citation>
    <scope>NUCLEOTIDE SEQUENCE [LARGE SCALE GENOMIC DNA]</scope>
    <source>
        <strain evidence="10">wkB29</strain>
    </source>
</reference>
<keyword evidence="7" id="KW-0472">Membrane</keyword>
<proteinExistence type="predicted"/>
<dbReference type="PANTHER" id="PTHR42781:SF4">
    <property type="entry name" value="SPERMIDINE_PUTRESCINE IMPORT ATP-BINDING PROTEIN POTA"/>
    <property type="match status" value="1"/>
</dbReference>
<evidence type="ECO:0000259" key="8">
    <source>
        <dbReference type="PROSITE" id="PS50893"/>
    </source>
</evidence>
<dbReference type="InterPro" id="IPR003439">
    <property type="entry name" value="ABC_transporter-like_ATP-bd"/>
</dbReference>
<dbReference type="InterPro" id="IPR050093">
    <property type="entry name" value="ABC_SmlMolc_Importer"/>
</dbReference>
<evidence type="ECO:0000256" key="4">
    <source>
        <dbReference type="ARBA" id="ARBA00022840"/>
    </source>
</evidence>
<keyword evidence="4 9" id="KW-0067">ATP-binding</keyword>
<dbReference type="FunFam" id="3.40.50.300:FF:000227">
    <property type="entry name" value="Sulfate/thiosulfate import ATP-binding protein CysA"/>
    <property type="match status" value="1"/>
</dbReference>
<comment type="caution">
    <text evidence="9">The sequence shown here is derived from an EMBL/GenBank/DDBJ whole genome shotgun (WGS) entry which is preliminary data.</text>
</comment>
<dbReference type="Pfam" id="PF12857">
    <property type="entry name" value="TOBE_3"/>
    <property type="match status" value="1"/>
</dbReference>
<keyword evidence="2" id="KW-1003">Cell membrane</keyword>
<dbReference type="InterPro" id="IPR003593">
    <property type="entry name" value="AAA+_ATPase"/>
</dbReference>
<dbReference type="Proteomes" id="UP000027170">
    <property type="component" value="Unassembled WGS sequence"/>
</dbReference>
<dbReference type="GO" id="GO:0015419">
    <property type="term" value="F:ABC-type sulfate transporter activity"/>
    <property type="evidence" value="ECO:0007669"/>
    <property type="project" value="InterPro"/>
</dbReference>
<dbReference type="EMBL" id="JFZV01000004">
    <property type="protein sequence ID" value="KDN15020.1"/>
    <property type="molecule type" value="Genomic_DNA"/>
</dbReference>
<keyword evidence="1" id="KW-0813">Transport</keyword>
<dbReference type="PROSITE" id="PS00211">
    <property type="entry name" value="ABC_TRANSPORTER_1"/>
    <property type="match status" value="1"/>
</dbReference>
<dbReference type="EC" id="3.6.3.25" evidence="9"/>
<evidence type="ECO:0000256" key="5">
    <source>
        <dbReference type="ARBA" id="ARBA00022967"/>
    </source>
</evidence>
<dbReference type="Gene3D" id="3.40.50.300">
    <property type="entry name" value="P-loop containing nucleotide triphosphate hydrolases"/>
    <property type="match status" value="1"/>
</dbReference>
<keyword evidence="3" id="KW-0547">Nucleotide-binding</keyword>
<accession>A0A836MRW0</accession>
<dbReference type="SUPFAM" id="SSF52540">
    <property type="entry name" value="P-loop containing nucleoside triphosphate hydrolases"/>
    <property type="match status" value="1"/>
</dbReference>
<gene>
    <name evidence="9" type="ORF">SALWKB29_1092</name>
</gene>
<sequence length="363" mass="41350">MAIMSIRIKHLNKYYGDYHALQDINLQVSSGSLTALLGPSGCGKTTLLRIIAGLEYADSGELFFADKDVSNLHVRERQVGFMFQHYALFRHMTVFDNVAFGLQVLPRRLRPSKAEIVARVEELLQLVQLEWLAKVYPQQLSGGQRQRIALARALATKPKLLLLDEPFAALDAKVRKELRRWLVEIHHQLDITSVLVTHDQEEALEMADQIVVMNQGKIEQSGAAASLYDNPGNVFVTEFLGEVNVFEDACIERGQLCLGSYCEPVTMNEYARQNVAVYVRPQEIQLLTRIQDNVIAAAIVEEIHVIGAQIRLWLRRQDNKQRIQVWLSPAEFRTLALQPSQTVWFKPQRLTMFSLPELVDYVI</sequence>
<dbReference type="InterPro" id="IPR017871">
    <property type="entry name" value="ABC_transporter-like_CS"/>
</dbReference>
<evidence type="ECO:0000313" key="10">
    <source>
        <dbReference type="Proteomes" id="UP000027170"/>
    </source>
</evidence>
<evidence type="ECO:0000256" key="3">
    <source>
        <dbReference type="ARBA" id="ARBA00022741"/>
    </source>
</evidence>
<dbReference type="InterPro" id="IPR005666">
    <property type="entry name" value="Sulph_transpt1"/>
</dbReference>
<keyword evidence="5" id="KW-1278">Translocase</keyword>
<dbReference type="InterPro" id="IPR024765">
    <property type="entry name" value="TOBE-like"/>
</dbReference>
<protein>
    <submittedName>
        <fullName evidence="9">Sulfate and thiosulfate import ATP-binding protein CysA</fullName>
        <ecNumber evidence="9">3.6.3.25</ecNumber>
    </submittedName>
</protein>
<evidence type="ECO:0000256" key="2">
    <source>
        <dbReference type="ARBA" id="ARBA00022475"/>
    </source>
</evidence>
<keyword evidence="9" id="KW-0378">Hydrolase</keyword>
<dbReference type="InterPro" id="IPR008995">
    <property type="entry name" value="Mo/tungstate-bd_C_term_dom"/>
</dbReference>
<organism evidence="9 10">
    <name type="scientific">Snodgrassella communis</name>
    <dbReference type="NCBI Taxonomy" id="2946699"/>
    <lineage>
        <taxon>Bacteria</taxon>
        <taxon>Pseudomonadati</taxon>
        <taxon>Pseudomonadota</taxon>
        <taxon>Betaproteobacteria</taxon>
        <taxon>Neisseriales</taxon>
        <taxon>Neisseriaceae</taxon>
        <taxon>Snodgrassella</taxon>
    </lineage>
</organism>
<name>A0A836MRW0_9NEIS</name>
<dbReference type="NCBIfam" id="TIGR00968">
    <property type="entry name" value="3a0106s01"/>
    <property type="match status" value="1"/>
</dbReference>
<feature type="domain" description="ABC transporter" evidence="8">
    <location>
        <begin position="6"/>
        <end position="240"/>
    </location>
</feature>
<evidence type="ECO:0000313" key="9">
    <source>
        <dbReference type="EMBL" id="KDN15020.1"/>
    </source>
</evidence>
<dbReference type="PANTHER" id="PTHR42781">
    <property type="entry name" value="SPERMIDINE/PUTRESCINE IMPORT ATP-BINDING PROTEIN POTA"/>
    <property type="match status" value="1"/>
</dbReference>
<dbReference type="SMART" id="SM00382">
    <property type="entry name" value="AAA"/>
    <property type="match status" value="1"/>
</dbReference>
<evidence type="ECO:0000256" key="7">
    <source>
        <dbReference type="ARBA" id="ARBA00023136"/>
    </source>
</evidence>
<evidence type="ECO:0000256" key="6">
    <source>
        <dbReference type="ARBA" id="ARBA00023032"/>
    </source>
</evidence>
<dbReference type="AlphaFoldDB" id="A0A836MRW0"/>
<dbReference type="GO" id="GO:0016887">
    <property type="term" value="F:ATP hydrolysis activity"/>
    <property type="evidence" value="ECO:0007669"/>
    <property type="project" value="InterPro"/>
</dbReference>
<dbReference type="CDD" id="cd03296">
    <property type="entry name" value="ABC_CysA_sulfate_importer"/>
    <property type="match status" value="1"/>
</dbReference>
<dbReference type="Pfam" id="PF00005">
    <property type="entry name" value="ABC_tran"/>
    <property type="match status" value="1"/>
</dbReference>
<dbReference type="GO" id="GO:0043190">
    <property type="term" value="C:ATP-binding cassette (ABC) transporter complex"/>
    <property type="evidence" value="ECO:0007669"/>
    <property type="project" value="InterPro"/>
</dbReference>
<dbReference type="PROSITE" id="PS50893">
    <property type="entry name" value="ABC_TRANSPORTER_2"/>
    <property type="match status" value="1"/>
</dbReference>
<evidence type="ECO:0000256" key="1">
    <source>
        <dbReference type="ARBA" id="ARBA00022448"/>
    </source>
</evidence>